<dbReference type="AlphaFoldDB" id="A0A4C1VHL6"/>
<comment type="caution">
    <text evidence="1">The sequence shown here is derived from an EMBL/GenBank/DDBJ whole genome shotgun (WGS) entry which is preliminary data.</text>
</comment>
<dbReference type="OrthoDB" id="5570127at2759"/>
<dbReference type="InterPro" id="IPR046807">
    <property type="entry name" value="Tra1_central"/>
</dbReference>
<dbReference type="PANTHER" id="PTHR11139">
    <property type="entry name" value="ATAXIA TELANGIECTASIA MUTATED ATM -RELATED"/>
    <property type="match status" value="1"/>
</dbReference>
<dbReference type="GO" id="GO:0006281">
    <property type="term" value="P:DNA repair"/>
    <property type="evidence" value="ECO:0007669"/>
    <property type="project" value="TreeGrafter"/>
</dbReference>
<dbReference type="EMBL" id="BGZK01000343">
    <property type="protein sequence ID" value="GBP38090.1"/>
    <property type="molecule type" value="Genomic_DNA"/>
</dbReference>
<reference evidence="1 2" key="1">
    <citation type="journal article" date="2019" name="Commun. Biol.">
        <title>The bagworm genome reveals a unique fibroin gene that provides high tensile strength.</title>
        <authorList>
            <person name="Kono N."/>
            <person name="Nakamura H."/>
            <person name="Ohtoshi R."/>
            <person name="Tomita M."/>
            <person name="Numata K."/>
            <person name="Arakawa K."/>
        </authorList>
    </citation>
    <scope>NUCLEOTIDE SEQUENCE [LARGE SCALE GENOMIC DNA]</scope>
</reference>
<sequence length="667" mass="75508">MMATMAPGGPGDPHTQMNTYRSYVTMLADAGAKDEIKLKAAQELSENFEVILSSPQYPQFLDHSLKIFLKILQEGEPHFIAEYNIQQVRKLILEMIHRLPISETLRPYVKSILILMLKLMEIENEENVLVCLKIFMELHKQYRPAYTPEVDIHKFLQWVKGIYSDLPNHLPKIFEPKPTIRVKDLSEVNIEQLLQETYTVTPIHTEKKLIDGTVVTYNLIPKSVLSLKVIQELPIIVVLMYQLYKQNVHQEVSNFIPLIMETITLQPAASHRQSASFNKEVFVDFLSAQIKTLAFLAYIIRIYQDTIANHANLMVKGIIGLLTLCPPEVAHVRKELVIATRHILATDLRLKFVPYMERLFDEDVLLGGGWSVHESLRPLAYSTLADLVHHVRQHLPLSDLAIAAHLFSKNVHDESLPTTIQTMSCKLLLNLVDCIRQRSEIDATQSSTTQPQGRQLLMRILEVFVLKFKTISKLQLPALLAKCKQVTSTPNTPTSQNAPSTTVETKIDEEKPSTDFLDSLSKPEDKSKIGFPSSQMNNLNVGDYRTLVKTLVCGVKTITWGCASCKSATNNEGTTTMSAQKQFSARETLVFIRLVKWGLQSLDIYTLAAPRVPAAPPTQPPAPHVRSKEEKEVLEHFSGVFSMMNPQTFQEIFTATISHMVERINKI</sequence>
<evidence type="ECO:0000313" key="1">
    <source>
        <dbReference type="EMBL" id="GBP38090.1"/>
    </source>
</evidence>
<gene>
    <name evidence="1" type="primary">Nipped-A</name>
    <name evidence="1" type="ORF">EVAR_95218_1</name>
</gene>
<dbReference type="InterPro" id="IPR016024">
    <property type="entry name" value="ARM-type_fold"/>
</dbReference>
<protein>
    <submittedName>
        <fullName evidence="1">Transcription-associated protein 1</fullName>
    </submittedName>
</protein>
<keyword evidence="2" id="KW-1185">Reference proteome</keyword>
<dbReference type="GO" id="GO:0006355">
    <property type="term" value="P:regulation of DNA-templated transcription"/>
    <property type="evidence" value="ECO:0007669"/>
    <property type="project" value="TreeGrafter"/>
</dbReference>
<dbReference type="SUPFAM" id="SSF48371">
    <property type="entry name" value="ARM repeat"/>
    <property type="match status" value="1"/>
</dbReference>
<organism evidence="1 2">
    <name type="scientific">Eumeta variegata</name>
    <name type="common">Bagworm moth</name>
    <name type="synonym">Eumeta japonica</name>
    <dbReference type="NCBI Taxonomy" id="151549"/>
    <lineage>
        <taxon>Eukaryota</taxon>
        <taxon>Metazoa</taxon>
        <taxon>Ecdysozoa</taxon>
        <taxon>Arthropoda</taxon>
        <taxon>Hexapoda</taxon>
        <taxon>Insecta</taxon>
        <taxon>Pterygota</taxon>
        <taxon>Neoptera</taxon>
        <taxon>Endopterygota</taxon>
        <taxon>Lepidoptera</taxon>
        <taxon>Glossata</taxon>
        <taxon>Ditrysia</taxon>
        <taxon>Tineoidea</taxon>
        <taxon>Psychidae</taxon>
        <taxon>Oiketicinae</taxon>
        <taxon>Eumeta</taxon>
    </lineage>
</organism>
<dbReference type="GO" id="GO:0035267">
    <property type="term" value="C:NuA4 histone acetyltransferase complex"/>
    <property type="evidence" value="ECO:0007669"/>
    <property type="project" value="TreeGrafter"/>
</dbReference>
<dbReference type="Proteomes" id="UP000299102">
    <property type="component" value="Unassembled WGS sequence"/>
</dbReference>
<accession>A0A4C1VHL6</accession>
<proteinExistence type="predicted"/>
<dbReference type="InterPro" id="IPR050517">
    <property type="entry name" value="DDR_Repair_Kinase"/>
</dbReference>
<evidence type="ECO:0000313" key="2">
    <source>
        <dbReference type="Proteomes" id="UP000299102"/>
    </source>
</evidence>
<dbReference type="GO" id="GO:0005634">
    <property type="term" value="C:nucleus"/>
    <property type="evidence" value="ECO:0007669"/>
    <property type="project" value="TreeGrafter"/>
</dbReference>
<name>A0A4C1VHL6_EUMVA</name>
<dbReference type="GO" id="GO:0000124">
    <property type="term" value="C:SAGA complex"/>
    <property type="evidence" value="ECO:0007669"/>
    <property type="project" value="TreeGrafter"/>
</dbReference>
<dbReference type="STRING" id="151549.A0A4C1VHL6"/>
<dbReference type="PANTHER" id="PTHR11139:SF1">
    <property type="entry name" value="TRANSFORMATION_TRANSCRIPTION DOMAIN-ASSOCIATED PROTEIN"/>
    <property type="match status" value="1"/>
</dbReference>
<dbReference type="Pfam" id="PF20175">
    <property type="entry name" value="Tra1_central"/>
    <property type="match status" value="1"/>
</dbReference>